<evidence type="ECO:0000313" key="2">
    <source>
        <dbReference type="EMBL" id="ROO23103.1"/>
    </source>
</evidence>
<dbReference type="AlphaFoldDB" id="A0A423PDK5"/>
<feature type="transmembrane region" description="Helical" evidence="1">
    <location>
        <begin position="45"/>
        <end position="67"/>
    </location>
</feature>
<dbReference type="OrthoDB" id="3628949at2"/>
<keyword evidence="1" id="KW-1133">Transmembrane helix</keyword>
<reference evidence="2 3" key="1">
    <citation type="submission" date="2013-10" db="EMBL/GenBank/DDBJ databases">
        <title>Salinisphaera halophila YIM 95161 Genome Sequencing.</title>
        <authorList>
            <person name="Lai Q."/>
            <person name="Li C."/>
            <person name="Shao Z."/>
        </authorList>
    </citation>
    <scope>NUCLEOTIDE SEQUENCE [LARGE SCALE GENOMIC DNA]</scope>
    <source>
        <strain evidence="2 3">YIM 95161</strain>
    </source>
</reference>
<accession>A0A423PDK5</accession>
<comment type="caution">
    <text evidence="2">The sequence shown here is derived from an EMBL/GenBank/DDBJ whole genome shotgun (WGS) entry which is preliminary data.</text>
</comment>
<dbReference type="Proteomes" id="UP000285123">
    <property type="component" value="Unassembled WGS sequence"/>
</dbReference>
<dbReference type="EMBL" id="AYKF01000143">
    <property type="protein sequence ID" value="ROO23103.1"/>
    <property type="molecule type" value="Genomic_DNA"/>
</dbReference>
<organism evidence="2 3">
    <name type="scientific">Salinisphaera orenii YIM 95161</name>
    <dbReference type="NCBI Taxonomy" id="1051139"/>
    <lineage>
        <taxon>Bacteria</taxon>
        <taxon>Pseudomonadati</taxon>
        <taxon>Pseudomonadota</taxon>
        <taxon>Gammaproteobacteria</taxon>
        <taxon>Salinisphaerales</taxon>
        <taxon>Salinisphaeraceae</taxon>
        <taxon>Salinisphaera</taxon>
    </lineage>
</organism>
<evidence type="ECO:0000256" key="1">
    <source>
        <dbReference type="SAM" id="Phobius"/>
    </source>
</evidence>
<name>A0A423PDK5_9GAMM</name>
<evidence type="ECO:0008006" key="4">
    <source>
        <dbReference type="Google" id="ProtNLM"/>
    </source>
</evidence>
<evidence type="ECO:0000313" key="3">
    <source>
        <dbReference type="Proteomes" id="UP000285123"/>
    </source>
</evidence>
<keyword evidence="1" id="KW-0472">Membrane</keyword>
<gene>
    <name evidence="2" type="ORF">SAHL_17000</name>
</gene>
<sequence>MKPSHGRRNATRAYIVFLIAALTLMTVPVFTFADRVEPLVLGLPFNLFWIVLVEAGAFLAVLAFYLFEHGRGGDS</sequence>
<feature type="transmembrane region" description="Helical" evidence="1">
    <location>
        <begin position="12"/>
        <end position="33"/>
    </location>
</feature>
<dbReference type="RefSeq" id="WP_123592582.1">
    <property type="nucleotide sequence ID" value="NZ_AYKF01000143.1"/>
</dbReference>
<protein>
    <recommendedName>
        <fullName evidence="4">Sodium:solute symporter</fullName>
    </recommendedName>
</protein>
<keyword evidence="1" id="KW-0812">Transmembrane</keyword>
<proteinExistence type="predicted"/>